<dbReference type="AlphaFoldDB" id="A0A0J6C4M0"/>
<evidence type="ECO:0000313" key="4">
    <source>
        <dbReference type="Proteomes" id="UP000036166"/>
    </source>
</evidence>
<proteinExistence type="predicted"/>
<comment type="caution">
    <text evidence="3">The sequence shown here is derived from an EMBL/GenBank/DDBJ whole genome shotgun (WGS) entry which is preliminary data.</text>
</comment>
<organism evidence="3 4">
    <name type="scientific">Parabacteroides goldsteinii</name>
    <dbReference type="NCBI Taxonomy" id="328812"/>
    <lineage>
        <taxon>Bacteria</taxon>
        <taxon>Pseudomonadati</taxon>
        <taxon>Bacteroidota</taxon>
        <taxon>Bacteroidia</taxon>
        <taxon>Bacteroidales</taxon>
        <taxon>Tannerellaceae</taxon>
        <taxon>Parabacteroides</taxon>
    </lineage>
</organism>
<evidence type="ECO:0000313" key="3">
    <source>
        <dbReference type="EMBL" id="KMM31296.1"/>
    </source>
</evidence>
<feature type="region of interest" description="Disordered" evidence="1">
    <location>
        <begin position="123"/>
        <end position="149"/>
    </location>
</feature>
<dbReference type="InterPro" id="IPR041657">
    <property type="entry name" value="HTH_17"/>
</dbReference>
<dbReference type="EMBL" id="LFJV01000107">
    <property type="protein sequence ID" value="KMM31296.1"/>
    <property type="molecule type" value="Genomic_DNA"/>
</dbReference>
<evidence type="ECO:0000259" key="2">
    <source>
        <dbReference type="Pfam" id="PF12728"/>
    </source>
</evidence>
<feature type="compositionally biased region" description="Basic and acidic residues" evidence="1">
    <location>
        <begin position="135"/>
        <end position="149"/>
    </location>
</feature>
<dbReference type="PATRIC" id="fig|328812.4.peg.355"/>
<feature type="domain" description="Helix-turn-helix" evidence="2">
    <location>
        <begin position="48"/>
        <end position="96"/>
    </location>
</feature>
<sequence>MEENKSLSFDQLPSAVGELLTKVNTMMTRLDDIGQRIGNAPSENDHVLMDIREASAFVRKKVSSLYAYTSERRIPFYKRGNTLYFFKDQLIKWIEAGGSWDKPYESTQEEQADFEAHLAMLQKSKKNKPASMKRVKGEKNPDGEEWHDG</sequence>
<dbReference type="Proteomes" id="UP000036166">
    <property type="component" value="Unassembled WGS sequence"/>
</dbReference>
<name>A0A0J6C4M0_9BACT</name>
<reference evidence="3 4" key="1">
    <citation type="submission" date="2015-06" db="EMBL/GenBank/DDBJ databases">
        <title>Draft Genome Sequence of Parabacteroides goldsteinii with Putative Novel Metallo-Beta-Lactamases Isolated from a Blood Culture from a Human Patient.</title>
        <authorList>
            <person name="Krogh T.J."/>
            <person name="Agergaard C.N."/>
            <person name="Moller-Jensen J."/>
            <person name="Justesen U.S."/>
        </authorList>
    </citation>
    <scope>NUCLEOTIDE SEQUENCE [LARGE SCALE GENOMIC DNA]</scope>
    <source>
        <strain evidence="3 4">910340</strain>
    </source>
</reference>
<feature type="compositionally biased region" description="Basic residues" evidence="1">
    <location>
        <begin position="123"/>
        <end position="134"/>
    </location>
</feature>
<dbReference type="Pfam" id="PF12728">
    <property type="entry name" value="HTH_17"/>
    <property type="match status" value="1"/>
</dbReference>
<evidence type="ECO:0000256" key="1">
    <source>
        <dbReference type="SAM" id="MobiDB-lite"/>
    </source>
</evidence>
<accession>A0A0J6C4M0</accession>
<protein>
    <recommendedName>
        <fullName evidence="2">Helix-turn-helix domain-containing protein</fullName>
    </recommendedName>
</protein>
<gene>
    <name evidence="3" type="ORF">ACM15_23260</name>
</gene>